<proteinExistence type="predicted"/>
<keyword evidence="3" id="KW-1185">Reference proteome</keyword>
<dbReference type="InterPro" id="IPR013362">
    <property type="entry name" value="Pilus_4_PilV"/>
</dbReference>
<feature type="transmembrane region" description="Helical" evidence="1">
    <location>
        <begin position="28"/>
        <end position="49"/>
    </location>
</feature>
<accession>A0ABY0WJ56</accession>
<keyword evidence="1" id="KW-1133">Transmembrane helix</keyword>
<evidence type="ECO:0000256" key="1">
    <source>
        <dbReference type="SAM" id="Phobius"/>
    </source>
</evidence>
<keyword evidence="1" id="KW-0812">Transmembrane</keyword>
<dbReference type="NCBIfam" id="TIGR02532">
    <property type="entry name" value="IV_pilin_GFxxxE"/>
    <property type="match status" value="1"/>
</dbReference>
<reference evidence="2 3" key="1">
    <citation type="submission" date="2016-10" db="EMBL/GenBank/DDBJ databases">
        <authorList>
            <person name="Varghese N."/>
            <person name="Submissions S."/>
        </authorList>
    </citation>
    <scope>NUCLEOTIDE SEQUENCE [LARGE SCALE GENOMIC DNA]</scope>
    <source>
        <strain evidence="2 3">BS2771</strain>
    </source>
</reference>
<dbReference type="Proteomes" id="UP000199620">
    <property type="component" value="Chromosome I"/>
</dbReference>
<gene>
    <name evidence="2" type="ORF">SAMN04490181_3705</name>
</gene>
<evidence type="ECO:0000313" key="2">
    <source>
        <dbReference type="EMBL" id="SDV05213.1"/>
    </source>
</evidence>
<name>A0ABY0WJ56_9PSED</name>
<sequence>MAMRACPATSCAPSGATRQVGMSLIEVLVSLLILGVGLLGVGLIQLNVLKYTDSSRMISQASFIAYDMLDRIRANAGADYAWESGDVALTTTVAASVRDLDLHDFEANISHFAGDTAKGSIAINQREVTISISWDDSRAANAGNTRETFTLTSRVAVDPRPAR</sequence>
<evidence type="ECO:0000313" key="3">
    <source>
        <dbReference type="Proteomes" id="UP000199620"/>
    </source>
</evidence>
<dbReference type="EMBL" id="LT629800">
    <property type="protein sequence ID" value="SDV05213.1"/>
    <property type="molecule type" value="Genomic_DNA"/>
</dbReference>
<dbReference type="NCBIfam" id="TIGR02523">
    <property type="entry name" value="type_IV_pilV"/>
    <property type="match status" value="1"/>
</dbReference>
<organism evidence="2 3">
    <name type="scientific">Pseudomonas brenneri</name>
    <dbReference type="NCBI Taxonomy" id="129817"/>
    <lineage>
        <taxon>Bacteria</taxon>
        <taxon>Pseudomonadati</taxon>
        <taxon>Pseudomonadota</taxon>
        <taxon>Gammaproteobacteria</taxon>
        <taxon>Pseudomonadales</taxon>
        <taxon>Pseudomonadaceae</taxon>
        <taxon>Pseudomonas</taxon>
    </lineage>
</organism>
<dbReference type="InterPro" id="IPR012902">
    <property type="entry name" value="N_methyl_site"/>
</dbReference>
<keyword evidence="1" id="KW-0472">Membrane</keyword>
<dbReference type="Pfam" id="PF07963">
    <property type="entry name" value="N_methyl"/>
    <property type="match status" value="1"/>
</dbReference>
<protein>
    <submittedName>
        <fullName evidence="2">Type IV pilus assembly protein PilV</fullName>
    </submittedName>
</protein>